<dbReference type="RefSeq" id="WP_344612478.1">
    <property type="nucleotide sequence ID" value="NZ_BAAARV010000021.1"/>
</dbReference>
<keyword evidence="4" id="KW-0862">Zinc</keyword>
<comment type="cofactor">
    <cofactor evidence="1">
        <name>Zn(2+)</name>
        <dbReference type="ChEBI" id="CHEBI:29105"/>
    </cofactor>
</comment>
<proteinExistence type="predicted"/>
<dbReference type="InterPro" id="IPR043795">
    <property type="entry name" value="N-alpha-Ac-DABA-like"/>
</dbReference>
<dbReference type="PANTHER" id="PTHR37326">
    <property type="entry name" value="BLL3975 PROTEIN"/>
    <property type="match status" value="1"/>
</dbReference>
<evidence type="ECO:0000256" key="3">
    <source>
        <dbReference type="ARBA" id="ARBA00022801"/>
    </source>
</evidence>
<dbReference type="InterPro" id="IPR055438">
    <property type="entry name" value="AstE_AspA_cat"/>
</dbReference>
<name>A0ABP5T1S8_9ACTN</name>
<organism evidence="6 7">
    <name type="scientific">Dactylosporangium salmoneum</name>
    <dbReference type="NCBI Taxonomy" id="53361"/>
    <lineage>
        <taxon>Bacteria</taxon>
        <taxon>Bacillati</taxon>
        <taxon>Actinomycetota</taxon>
        <taxon>Actinomycetes</taxon>
        <taxon>Micromonosporales</taxon>
        <taxon>Micromonosporaceae</taxon>
        <taxon>Dactylosporangium</taxon>
    </lineage>
</organism>
<keyword evidence="2" id="KW-0479">Metal-binding</keyword>
<gene>
    <name evidence="6" type="primary">doeB</name>
    <name evidence="6" type="ORF">GCM10010170_024910</name>
</gene>
<evidence type="ECO:0000313" key="6">
    <source>
        <dbReference type="EMBL" id="GAA2341400.1"/>
    </source>
</evidence>
<comment type="caution">
    <text evidence="6">The sequence shown here is derived from an EMBL/GenBank/DDBJ whole genome shotgun (WGS) entry which is preliminary data.</text>
</comment>
<evidence type="ECO:0000256" key="4">
    <source>
        <dbReference type="ARBA" id="ARBA00022833"/>
    </source>
</evidence>
<sequence length="346" mass="37563">MRSSLQDDVPTVVYEPEGIGWDRPGKHHYQVAFPLDGSWGYSLVPLTVINGRRGSSDDNVLVVGGTHGNEWEGQVAVKRLCNDLDPDQLAGRIVLIPQLSESACAANSRWSPLDGVNMNRAFPGDPAGSISYRIAHFVTSSIFPVVRVVIDIHSGGRDTRFPLVASFHPVENIPQRREMADVARLFDTPFVMIYSSDMASGLLTDEAEAAGKITIGTEFGYGESVDRRGVQHGYEGVRNVLRHYGLLAGAVARIEPERTTPTRFIEAATLDGYIAAPSDGIWEPLIDPGDDILAGQIVGRLHDFSSQAASPTPIRAPRDGVVLMLHLPAMTTKGQTLFSVGHEVPF</sequence>
<evidence type="ECO:0000256" key="1">
    <source>
        <dbReference type="ARBA" id="ARBA00001947"/>
    </source>
</evidence>
<evidence type="ECO:0000313" key="7">
    <source>
        <dbReference type="Proteomes" id="UP001501444"/>
    </source>
</evidence>
<dbReference type="InterPro" id="IPR053138">
    <property type="entry name" value="N-alpha-Ac-DABA_deacetylase"/>
</dbReference>
<dbReference type="EMBL" id="BAAARV010000021">
    <property type="protein sequence ID" value="GAA2341400.1"/>
    <property type="molecule type" value="Genomic_DNA"/>
</dbReference>
<dbReference type="SUPFAM" id="SSF53187">
    <property type="entry name" value="Zn-dependent exopeptidases"/>
    <property type="match status" value="1"/>
</dbReference>
<keyword evidence="7" id="KW-1185">Reference proteome</keyword>
<dbReference type="Pfam" id="PF24827">
    <property type="entry name" value="AstE_AspA_cat"/>
    <property type="match status" value="1"/>
</dbReference>
<evidence type="ECO:0000259" key="5">
    <source>
        <dbReference type="Pfam" id="PF24827"/>
    </source>
</evidence>
<feature type="domain" description="Succinylglutamate desuccinylase/Aspartoacylase catalytic" evidence="5">
    <location>
        <begin position="58"/>
        <end position="244"/>
    </location>
</feature>
<accession>A0ABP5T1S8</accession>
<dbReference type="Proteomes" id="UP001501444">
    <property type="component" value="Unassembled WGS sequence"/>
</dbReference>
<dbReference type="PANTHER" id="PTHR37326:SF1">
    <property type="entry name" value="BLL3975 PROTEIN"/>
    <property type="match status" value="1"/>
</dbReference>
<reference evidence="7" key="1">
    <citation type="journal article" date="2019" name="Int. J. Syst. Evol. Microbiol.">
        <title>The Global Catalogue of Microorganisms (GCM) 10K type strain sequencing project: providing services to taxonomists for standard genome sequencing and annotation.</title>
        <authorList>
            <consortium name="The Broad Institute Genomics Platform"/>
            <consortium name="The Broad Institute Genome Sequencing Center for Infectious Disease"/>
            <person name="Wu L."/>
            <person name="Ma J."/>
        </authorList>
    </citation>
    <scope>NUCLEOTIDE SEQUENCE [LARGE SCALE GENOMIC DNA]</scope>
    <source>
        <strain evidence="7">JCM 3272</strain>
    </source>
</reference>
<keyword evidence="3" id="KW-0378">Hydrolase</keyword>
<dbReference type="PIRSF" id="PIRSF039012">
    <property type="entry name" value="ASP"/>
    <property type="match status" value="1"/>
</dbReference>
<evidence type="ECO:0000256" key="2">
    <source>
        <dbReference type="ARBA" id="ARBA00022723"/>
    </source>
</evidence>
<dbReference type="Gene3D" id="3.40.630.10">
    <property type="entry name" value="Zn peptidases"/>
    <property type="match status" value="1"/>
</dbReference>
<protein>
    <submittedName>
        <fullName evidence="6">N(2)-acetyl-L-2,4-diaminobutanoate deacetylase DoeB</fullName>
    </submittedName>
</protein>